<dbReference type="PANTHER" id="PTHR30390">
    <property type="entry name" value="SEDOHEPTULOSE 7-PHOSPHATE ISOMERASE / DNAA INITIATOR-ASSOCIATING FACTOR FOR REPLICATION INITIATION"/>
    <property type="match status" value="1"/>
</dbReference>
<keyword evidence="7 10" id="KW-0862">Zinc</keyword>
<comment type="subunit">
    <text evidence="10">Homotetramer.</text>
</comment>
<evidence type="ECO:0000256" key="8">
    <source>
        <dbReference type="ARBA" id="ARBA00023235"/>
    </source>
</evidence>
<accession>A0ABR6GTP1</accession>
<comment type="function">
    <text evidence="2 10">Catalyzes the isomerization of sedoheptulose 7-phosphate in D-glycero-D-manno-heptose 7-phosphate.</text>
</comment>
<evidence type="ECO:0000259" key="11">
    <source>
        <dbReference type="PROSITE" id="PS51464"/>
    </source>
</evidence>
<feature type="binding site" evidence="10">
    <location>
        <position position="61"/>
    </location>
    <ligand>
        <name>substrate</name>
    </ligand>
</feature>
<evidence type="ECO:0000256" key="4">
    <source>
        <dbReference type="ARBA" id="ARBA00009894"/>
    </source>
</evidence>
<keyword evidence="9 10" id="KW-0119">Carbohydrate metabolism</keyword>
<evidence type="ECO:0000256" key="2">
    <source>
        <dbReference type="ARBA" id="ARBA00003172"/>
    </source>
</evidence>
<dbReference type="InterPro" id="IPR001347">
    <property type="entry name" value="SIS_dom"/>
</dbReference>
<dbReference type="InterPro" id="IPR035461">
    <property type="entry name" value="GmhA/DiaA"/>
</dbReference>
<comment type="catalytic activity">
    <reaction evidence="1 10">
        <text>2 D-sedoheptulose 7-phosphate = D-glycero-alpha-D-manno-heptose 7-phosphate + D-glycero-beta-D-manno-heptose 7-phosphate</text>
        <dbReference type="Rhea" id="RHEA:27489"/>
        <dbReference type="ChEBI" id="CHEBI:57483"/>
        <dbReference type="ChEBI" id="CHEBI:60203"/>
        <dbReference type="ChEBI" id="CHEBI:60204"/>
        <dbReference type="EC" id="5.3.1.28"/>
    </reaction>
</comment>
<sequence>MTSLFLSNLTSHQTLMADLSVLDGVITRAGEALTERLAGGGKLMFCGNGGSAADSQHLAAELTGRFMKDRRPLAGLALSTDSSALTCIGNDYSFDDVFVRQLQALGRSGDALLAISTSGQSANVIRAVRAARELGIYTVGLLGRDGGALRPICDTAIVVPSQVTARIQEAHLLIGHTLCGLIETGLGVA</sequence>
<dbReference type="EC" id="5.3.1.28" evidence="10"/>
<evidence type="ECO:0000256" key="9">
    <source>
        <dbReference type="ARBA" id="ARBA00023277"/>
    </source>
</evidence>
<comment type="pathway">
    <text evidence="10">Carbohydrate biosynthesis; D-glycero-D-manno-heptose 7-phosphate biosynthesis; D-glycero-alpha-D-manno-heptose 7-phosphate and D-glycero-beta-D-manno-heptose 7-phosphate from sedoheptulose 7-phosphate: step 1/1.</text>
</comment>
<dbReference type="InterPro" id="IPR004515">
    <property type="entry name" value="Phosphoheptose_Isoase"/>
</dbReference>
<dbReference type="SUPFAM" id="SSF53697">
    <property type="entry name" value="SIS domain"/>
    <property type="match status" value="1"/>
</dbReference>
<feature type="binding site" evidence="10">
    <location>
        <position position="168"/>
    </location>
    <ligand>
        <name>substrate</name>
    </ligand>
</feature>
<keyword evidence="8 10" id="KW-0413">Isomerase</keyword>
<name>A0ABR6GTP1_9BURK</name>
<feature type="binding site" evidence="10">
    <location>
        <begin position="48"/>
        <end position="50"/>
    </location>
    <ligand>
        <name>substrate</name>
    </ligand>
</feature>
<dbReference type="HAMAP" id="MF_00067">
    <property type="entry name" value="GmhA"/>
    <property type="match status" value="1"/>
</dbReference>
<dbReference type="InterPro" id="IPR046348">
    <property type="entry name" value="SIS_dom_sf"/>
</dbReference>
<protein>
    <recommendedName>
        <fullName evidence="10">Phosphoheptose isomerase</fullName>
        <ecNumber evidence="10">5.3.1.28</ecNumber>
    </recommendedName>
    <alternativeName>
        <fullName evidence="10">Sedoheptulose 7-phosphate isomerase</fullName>
    </alternativeName>
</protein>
<keyword evidence="6 10" id="KW-0479">Metal-binding</keyword>
<reference evidence="12 13" key="1">
    <citation type="submission" date="2020-08" db="EMBL/GenBank/DDBJ databases">
        <title>Genomic Encyclopedia of Type Strains, Phase III (KMG-III): the genomes of soil and plant-associated and newly described type strains.</title>
        <authorList>
            <person name="Whitman W."/>
        </authorList>
    </citation>
    <scope>NUCLEOTIDE SEQUENCE [LARGE SCALE GENOMIC DNA]</scope>
    <source>
        <strain evidence="12 13">CECT 7247</strain>
    </source>
</reference>
<comment type="caution">
    <text evidence="12">The sequence shown here is derived from an EMBL/GenBank/DDBJ whole genome shotgun (WGS) entry which is preliminary data.</text>
</comment>
<dbReference type="InterPro" id="IPR050099">
    <property type="entry name" value="SIS_GmhA/DiaA_subfam"/>
</dbReference>
<comment type="miscellaneous">
    <text evidence="10">The reaction produces a racemic mixture of D-glycero-alpha-D-manno-heptose 7-phosphate and D-glycero-beta-D-manno-heptose 7-phosphate.</text>
</comment>
<feature type="domain" description="SIS" evidence="11">
    <location>
        <begin position="33"/>
        <end position="189"/>
    </location>
</feature>
<dbReference type="Gene3D" id="3.40.50.10490">
    <property type="entry name" value="Glucose-6-phosphate isomerase like protein, domain 1"/>
    <property type="match status" value="1"/>
</dbReference>
<comment type="cofactor">
    <cofactor evidence="10">
        <name>Zn(2+)</name>
        <dbReference type="ChEBI" id="CHEBI:29105"/>
    </cofactor>
    <text evidence="10">Binds 1 zinc ion per subunit.</text>
</comment>
<dbReference type="Proteomes" id="UP000574369">
    <property type="component" value="Unassembled WGS sequence"/>
</dbReference>
<gene>
    <name evidence="10" type="primary">gmhA</name>
    <name evidence="12" type="ORF">FHS28_002878</name>
</gene>
<feature type="binding site" evidence="10">
    <location>
        <position position="61"/>
    </location>
    <ligand>
        <name>Zn(2+)</name>
        <dbReference type="ChEBI" id="CHEBI:29105"/>
    </ligand>
</feature>
<dbReference type="EMBL" id="JACHXO010000005">
    <property type="protein sequence ID" value="MBB3195472.1"/>
    <property type="molecule type" value="Genomic_DNA"/>
</dbReference>
<dbReference type="RefSeq" id="WP_088452297.1">
    <property type="nucleotide sequence ID" value="NZ_JACHXO010000005.1"/>
</dbReference>
<dbReference type="PROSITE" id="PS51464">
    <property type="entry name" value="SIS"/>
    <property type="match status" value="1"/>
</dbReference>
<keyword evidence="5 10" id="KW-0963">Cytoplasm</keyword>
<organism evidence="12 13">
    <name type="scientific">Roseateles terrae</name>
    <dbReference type="NCBI Taxonomy" id="431060"/>
    <lineage>
        <taxon>Bacteria</taxon>
        <taxon>Pseudomonadati</taxon>
        <taxon>Pseudomonadota</taxon>
        <taxon>Betaproteobacteria</taxon>
        <taxon>Burkholderiales</taxon>
        <taxon>Sphaerotilaceae</taxon>
        <taxon>Roseateles</taxon>
    </lineage>
</organism>
<dbReference type="Pfam" id="PF13580">
    <property type="entry name" value="SIS_2"/>
    <property type="match status" value="1"/>
</dbReference>
<comment type="subcellular location">
    <subcellularLocation>
        <location evidence="3 10">Cytoplasm</location>
    </subcellularLocation>
</comment>
<evidence type="ECO:0000256" key="5">
    <source>
        <dbReference type="ARBA" id="ARBA00022490"/>
    </source>
</evidence>
<dbReference type="GO" id="GO:0016853">
    <property type="term" value="F:isomerase activity"/>
    <property type="evidence" value="ECO:0007669"/>
    <property type="project" value="UniProtKB-KW"/>
</dbReference>
<feature type="binding site" evidence="10">
    <location>
        <begin position="90"/>
        <end position="91"/>
    </location>
    <ligand>
        <name>substrate</name>
    </ligand>
</feature>
<dbReference type="CDD" id="cd05006">
    <property type="entry name" value="SIS_GmhA"/>
    <property type="match status" value="1"/>
</dbReference>
<evidence type="ECO:0000313" key="12">
    <source>
        <dbReference type="EMBL" id="MBB3195472.1"/>
    </source>
</evidence>
<feature type="binding site" evidence="10">
    <location>
        <position position="176"/>
    </location>
    <ligand>
        <name>Zn(2+)</name>
        <dbReference type="ChEBI" id="CHEBI:29105"/>
    </ligand>
</feature>
<evidence type="ECO:0000256" key="7">
    <source>
        <dbReference type="ARBA" id="ARBA00022833"/>
    </source>
</evidence>
<evidence type="ECO:0000256" key="1">
    <source>
        <dbReference type="ARBA" id="ARBA00000348"/>
    </source>
</evidence>
<feature type="binding site" evidence="10">
    <location>
        <position position="57"/>
    </location>
    <ligand>
        <name>Zn(2+)</name>
        <dbReference type="ChEBI" id="CHEBI:29105"/>
    </ligand>
</feature>
<evidence type="ECO:0000256" key="6">
    <source>
        <dbReference type="ARBA" id="ARBA00022723"/>
    </source>
</evidence>
<evidence type="ECO:0000313" key="13">
    <source>
        <dbReference type="Proteomes" id="UP000574369"/>
    </source>
</evidence>
<proteinExistence type="inferred from homology"/>
<keyword evidence="13" id="KW-1185">Reference proteome</keyword>
<evidence type="ECO:0000256" key="10">
    <source>
        <dbReference type="HAMAP-Rule" id="MF_00067"/>
    </source>
</evidence>
<dbReference type="PANTHER" id="PTHR30390:SF6">
    <property type="entry name" value="DNAA INITIATOR-ASSOCIATING PROTEIN DIAA"/>
    <property type="match status" value="1"/>
</dbReference>
<comment type="similarity">
    <text evidence="4 10">Belongs to the SIS family. GmhA subfamily.</text>
</comment>
<feature type="binding site" evidence="10">
    <location>
        <position position="168"/>
    </location>
    <ligand>
        <name>Zn(2+)</name>
        <dbReference type="ChEBI" id="CHEBI:29105"/>
    </ligand>
</feature>
<feature type="binding site" evidence="10">
    <location>
        <begin position="116"/>
        <end position="118"/>
    </location>
    <ligand>
        <name>substrate</name>
    </ligand>
</feature>
<evidence type="ECO:0000256" key="3">
    <source>
        <dbReference type="ARBA" id="ARBA00004496"/>
    </source>
</evidence>
<feature type="binding site" evidence="10">
    <location>
        <position position="121"/>
    </location>
    <ligand>
        <name>substrate</name>
    </ligand>
</feature>